<evidence type="ECO:0000313" key="1">
    <source>
        <dbReference type="EMBL" id="KKQ39741.1"/>
    </source>
</evidence>
<reference evidence="1 2" key="1">
    <citation type="journal article" date="2015" name="Nature">
        <title>rRNA introns, odd ribosomes, and small enigmatic genomes across a large radiation of phyla.</title>
        <authorList>
            <person name="Brown C.T."/>
            <person name="Hug L.A."/>
            <person name="Thomas B.C."/>
            <person name="Sharon I."/>
            <person name="Castelle C.J."/>
            <person name="Singh A."/>
            <person name="Wilkins M.J."/>
            <person name="Williams K.H."/>
            <person name="Banfield J.F."/>
        </authorList>
    </citation>
    <scope>NUCLEOTIDE SEQUENCE [LARGE SCALE GENOMIC DNA]</scope>
</reference>
<dbReference type="STRING" id="1619036.US58_C0028G0001"/>
<dbReference type="InterPro" id="IPR015797">
    <property type="entry name" value="NUDIX_hydrolase-like_dom_sf"/>
</dbReference>
<feature type="non-terminal residue" evidence="1">
    <location>
        <position position="52"/>
    </location>
</feature>
<comment type="caution">
    <text evidence="1">The sequence shown here is derived from an EMBL/GenBank/DDBJ whole genome shotgun (WGS) entry which is preliminary data.</text>
</comment>
<name>A0A0G0KGM5_9BACT</name>
<dbReference type="SUPFAM" id="SSF55811">
    <property type="entry name" value="Nudix"/>
    <property type="match status" value="1"/>
</dbReference>
<keyword evidence="1" id="KW-0378">Hydrolase</keyword>
<evidence type="ECO:0000313" key="2">
    <source>
        <dbReference type="Proteomes" id="UP000034333"/>
    </source>
</evidence>
<dbReference type="Gene3D" id="3.90.79.10">
    <property type="entry name" value="Nucleoside Triphosphate Pyrophosphohydrolase"/>
    <property type="match status" value="1"/>
</dbReference>
<dbReference type="EMBL" id="LBTN01000028">
    <property type="protein sequence ID" value="KKQ39741.1"/>
    <property type="molecule type" value="Genomic_DNA"/>
</dbReference>
<dbReference type="AlphaFoldDB" id="A0A0G0KGM5"/>
<proteinExistence type="predicted"/>
<accession>A0A0G0KGM5</accession>
<sequence>MEYIDIVDDNDQVIGRATRDEVNEKHLRCRIVHALVFNNKGEMAIHLRSAQR</sequence>
<dbReference type="GO" id="GO:0016787">
    <property type="term" value="F:hydrolase activity"/>
    <property type="evidence" value="ECO:0007669"/>
    <property type="project" value="UniProtKB-KW"/>
</dbReference>
<gene>
    <name evidence="1" type="ORF">US58_C0028G0001</name>
</gene>
<protein>
    <submittedName>
        <fullName evidence="1">NUDIX hydrolase</fullName>
    </submittedName>
</protein>
<organism evidence="1 2">
    <name type="scientific">Candidatus Magasanikbacteria bacterium GW2011_GWA2_37_8</name>
    <dbReference type="NCBI Taxonomy" id="1619036"/>
    <lineage>
        <taxon>Bacteria</taxon>
        <taxon>Candidatus Magasanikiibacteriota</taxon>
    </lineage>
</organism>
<dbReference type="Proteomes" id="UP000034333">
    <property type="component" value="Unassembled WGS sequence"/>
</dbReference>